<feature type="chain" id="PRO_5003194889" evidence="1">
    <location>
        <begin position="17"/>
        <end position="63"/>
    </location>
</feature>
<evidence type="ECO:0000313" key="3">
    <source>
        <dbReference type="EMBL" id="CBX94777.1"/>
    </source>
</evidence>
<dbReference type="EMBL" id="FP929125">
    <property type="protein sequence ID" value="CBX94777.1"/>
    <property type="molecule type" value="Genomic_DNA"/>
</dbReference>
<evidence type="ECO:0000256" key="1">
    <source>
        <dbReference type="SAM" id="SignalP"/>
    </source>
</evidence>
<dbReference type="HOGENOM" id="CLU_2886241_0_0_1"/>
<dbReference type="GO" id="GO:0004601">
    <property type="term" value="F:peroxidase activity"/>
    <property type="evidence" value="ECO:0007669"/>
    <property type="project" value="InterPro"/>
</dbReference>
<reference evidence="4" key="1">
    <citation type="journal article" date="2011" name="Nat. Commun.">
        <title>Effector diversification within compartments of the Leptosphaeria maculans genome affected by Repeat-Induced Point mutations.</title>
        <authorList>
            <person name="Rouxel T."/>
            <person name="Grandaubert J."/>
            <person name="Hane J.K."/>
            <person name="Hoede C."/>
            <person name="van de Wouw A.P."/>
            <person name="Couloux A."/>
            <person name="Dominguez V."/>
            <person name="Anthouard V."/>
            <person name="Bally P."/>
            <person name="Bourras S."/>
            <person name="Cozijnsen A.J."/>
            <person name="Ciuffetti L.M."/>
            <person name="Degrave A."/>
            <person name="Dilmaghani A."/>
            <person name="Duret L."/>
            <person name="Fudal I."/>
            <person name="Goodwin S.B."/>
            <person name="Gout L."/>
            <person name="Glaser N."/>
            <person name="Linglin J."/>
            <person name="Kema G.H.J."/>
            <person name="Lapalu N."/>
            <person name="Lawrence C.B."/>
            <person name="May K."/>
            <person name="Meyer M."/>
            <person name="Ollivier B."/>
            <person name="Poulain J."/>
            <person name="Schoch C.L."/>
            <person name="Simon A."/>
            <person name="Spatafora J.W."/>
            <person name="Stachowiak A."/>
            <person name="Turgeon B.G."/>
            <person name="Tyler B.M."/>
            <person name="Vincent D."/>
            <person name="Weissenbach J."/>
            <person name="Amselem J."/>
            <person name="Quesneville H."/>
            <person name="Oliver R.P."/>
            <person name="Wincker P."/>
            <person name="Balesdent M.-H."/>
            <person name="Howlett B.J."/>
        </authorList>
    </citation>
    <scope>NUCLEOTIDE SEQUENCE [LARGE SCALE GENOMIC DNA]</scope>
    <source>
        <strain evidence="4">JN3 / isolate v23.1.3 / race Av1-4-5-6-7-8</strain>
    </source>
</reference>
<gene>
    <name evidence="3" type="ORF">LEMA_uP117800.1</name>
</gene>
<accession>E4ZTC1</accession>
<proteinExistence type="predicted"/>
<dbReference type="SUPFAM" id="SSF47571">
    <property type="entry name" value="Cloroperoxidase"/>
    <property type="match status" value="1"/>
</dbReference>
<evidence type="ECO:0000259" key="2">
    <source>
        <dbReference type="Pfam" id="PF01328"/>
    </source>
</evidence>
<keyword evidence="1" id="KW-0732">Signal</keyword>
<protein>
    <submittedName>
        <fullName evidence="3">Predicted protein</fullName>
    </submittedName>
</protein>
<dbReference type="OrthoDB" id="407298at2759"/>
<sequence length="63" mass="7027">MNFLFVSLNLLGLAKASIYEDWHPAGPNDVRSPCPALNSLANVHIPHTPPISNSPKWRPRIVR</sequence>
<dbReference type="AlphaFoldDB" id="E4ZTC1"/>
<dbReference type="InParanoid" id="E4ZTC1"/>
<feature type="domain" description="Heme haloperoxidase family profile" evidence="2">
    <location>
        <begin position="21"/>
        <end position="42"/>
    </location>
</feature>
<dbReference type="InterPro" id="IPR036851">
    <property type="entry name" value="Chloroperoxidase-like_sf"/>
</dbReference>
<dbReference type="Proteomes" id="UP000002668">
    <property type="component" value="Genome"/>
</dbReference>
<feature type="signal peptide" evidence="1">
    <location>
        <begin position="1"/>
        <end position="16"/>
    </location>
</feature>
<dbReference type="VEuPathDB" id="FungiDB:LEMA_uP117800.1"/>
<organism evidence="4">
    <name type="scientific">Leptosphaeria maculans (strain JN3 / isolate v23.1.3 / race Av1-4-5-6-7-8)</name>
    <name type="common">Blackleg fungus</name>
    <name type="synonym">Phoma lingam</name>
    <dbReference type="NCBI Taxonomy" id="985895"/>
    <lineage>
        <taxon>Eukaryota</taxon>
        <taxon>Fungi</taxon>
        <taxon>Dikarya</taxon>
        <taxon>Ascomycota</taxon>
        <taxon>Pezizomycotina</taxon>
        <taxon>Dothideomycetes</taxon>
        <taxon>Pleosporomycetidae</taxon>
        <taxon>Pleosporales</taxon>
        <taxon>Pleosporineae</taxon>
        <taxon>Leptosphaeriaceae</taxon>
        <taxon>Plenodomus</taxon>
        <taxon>Plenodomus lingam/Leptosphaeria maculans species complex</taxon>
    </lineage>
</organism>
<evidence type="ECO:0000313" key="4">
    <source>
        <dbReference type="Proteomes" id="UP000002668"/>
    </source>
</evidence>
<dbReference type="InterPro" id="IPR000028">
    <property type="entry name" value="Chloroperoxidase"/>
</dbReference>
<keyword evidence="4" id="KW-1185">Reference proteome</keyword>
<name>E4ZTC1_LEPMJ</name>
<dbReference type="Gene3D" id="1.10.489.10">
    <property type="entry name" value="Chloroperoxidase-like"/>
    <property type="match status" value="1"/>
</dbReference>
<dbReference type="Pfam" id="PF01328">
    <property type="entry name" value="Peroxidase_2"/>
    <property type="match status" value="1"/>
</dbReference>